<reference evidence="7 8" key="1">
    <citation type="submission" date="2015-12" db="EMBL/GenBank/DDBJ databases">
        <title>Draft genome sequence of Moniliophthora roreri, the causal agent of frosty pod rot of cacao.</title>
        <authorList>
            <person name="Aime M.C."/>
            <person name="Diaz-Valderrama J.R."/>
            <person name="Kijpornyongpan T."/>
            <person name="Phillips-Mora W."/>
        </authorList>
    </citation>
    <scope>NUCLEOTIDE SEQUENCE [LARGE SCALE GENOMIC DNA]</scope>
    <source>
        <strain evidence="7 8">MCA 2952</strain>
    </source>
</reference>
<name>A0A0W0FW73_MONRR</name>
<keyword evidence="4" id="KW-0175">Coiled coil</keyword>
<dbReference type="InterPro" id="IPR001138">
    <property type="entry name" value="Zn2Cys6_DnaBD"/>
</dbReference>
<dbReference type="GO" id="GO:0003677">
    <property type="term" value="F:DNA binding"/>
    <property type="evidence" value="ECO:0007669"/>
    <property type="project" value="InterPro"/>
</dbReference>
<evidence type="ECO:0000256" key="5">
    <source>
        <dbReference type="SAM" id="MobiDB-lite"/>
    </source>
</evidence>
<dbReference type="AlphaFoldDB" id="A0A0W0FW73"/>
<keyword evidence="2" id="KW-0479">Metal-binding</keyword>
<dbReference type="PROSITE" id="PS00463">
    <property type="entry name" value="ZN2_CY6_FUNGAL_1"/>
    <property type="match status" value="1"/>
</dbReference>
<feature type="region of interest" description="Disordered" evidence="5">
    <location>
        <begin position="672"/>
        <end position="694"/>
    </location>
</feature>
<comment type="subcellular location">
    <subcellularLocation>
        <location evidence="1">Nucleus</location>
    </subcellularLocation>
</comment>
<dbReference type="SMART" id="SM00906">
    <property type="entry name" value="Fungal_trans"/>
    <property type="match status" value="1"/>
</dbReference>
<gene>
    <name evidence="7" type="ORF">WG66_6903</name>
</gene>
<feature type="domain" description="Zn(2)-C6 fungal-type" evidence="6">
    <location>
        <begin position="48"/>
        <end position="77"/>
    </location>
</feature>
<feature type="coiled-coil region" evidence="4">
    <location>
        <begin position="95"/>
        <end position="122"/>
    </location>
</feature>
<dbReference type="CDD" id="cd00067">
    <property type="entry name" value="GAL4"/>
    <property type="match status" value="1"/>
</dbReference>
<feature type="compositionally biased region" description="Polar residues" evidence="5">
    <location>
        <begin position="717"/>
        <end position="726"/>
    </location>
</feature>
<evidence type="ECO:0000259" key="6">
    <source>
        <dbReference type="PROSITE" id="PS50048"/>
    </source>
</evidence>
<feature type="compositionally biased region" description="Low complexity" evidence="5">
    <location>
        <begin position="673"/>
        <end position="689"/>
    </location>
</feature>
<dbReference type="SUPFAM" id="SSF57701">
    <property type="entry name" value="Zn2/Cys6 DNA-binding domain"/>
    <property type="match status" value="1"/>
</dbReference>
<dbReference type="InterPro" id="IPR036864">
    <property type="entry name" value="Zn2-C6_fun-type_DNA-bd_sf"/>
</dbReference>
<dbReference type="Pfam" id="PF04082">
    <property type="entry name" value="Fungal_trans"/>
    <property type="match status" value="1"/>
</dbReference>
<dbReference type="InterPro" id="IPR050613">
    <property type="entry name" value="Sec_Metabolite_Reg"/>
</dbReference>
<dbReference type="EMBL" id="LATX01001573">
    <property type="protein sequence ID" value="KTB40520.1"/>
    <property type="molecule type" value="Genomic_DNA"/>
</dbReference>
<evidence type="ECO:0000256" key="3">
    <source>
        <dbReference type="ARBA" id="ARBA00023242"/>
    </source>
</evidence>
<dbReference type="CDD" id="cd12148">
    <property type="entry name" value="fungal_TF_MHR"/>
    <property type="match status" value="1"/>
</dbReference>
<organism evidence="7 8">
    <name type="scientific">Moniliophthora roreri</name>
    <name type="common">Frosty pod rot fungus</name>
    <name type="synonym">Monilia roreri</name>
    <dbReference type="NCBI Taxonomy" id="221103"/>
    <lineage>
        <taxon>Eukaryota</taxon>
        <taxon>Fungi</taxon>
        <taxon>Dikarya</taxon>
        <taxon>Basidiomycota</taxon>
        <taxon>Agaricomycotina</taxon>
        <taxon>Agaricomycetes</taxon>
        <taxon>Agaricomycetidae</taxon>
        <taxon>Agaricales</taxon>
        <taxon>Marasmiineae</taxon>
        <taxon>Marasmiaceae</taxon>
        <taxon>Moniliophthora</taxon>
    </lineage>
</organism>
<dbReference type="Pfam" id="PF00172">
    <property type="entry name" value="Zn_clus"/>
    <property type="match status" value="1"/>
</dbReference>
<dbReference type="SMART" id="SM00066">
    <property type="entry name" value="GAL4"/>
    <property type="match status" value="1"/>
</dbReference>
<dbReference type="PANTHER" id="PTHR31001">
    <property type="entry name" value="UNCHARACTERIZED TRANSCRIPTIONAL REGULATORY PROTEIN"/>
    <property type="match status" value="1"/>
</dbReference>
<evidence type="ECO:0000313" key="7">
    <source>
        <dbReference type="EMBL" id="KTB40520.1"/>
    </source>
</evidence>
<evidence type="ECO:0000256" key="4">
    <source>
        <dbReference type="SAM" id="Coils"/>
    </source>
</evidence>
<evidence type="ECO:0000256" key="1">
    <source>
        <dbReference type="ARBA" id="ARBA00004123"/>
    </source>
</evidence>
<dbReference type="GO" id="GO:0000981">
    <property type="term" value="F:DNA-binding transcription factor activity, RNA polymerase II-specific"/>
    <property type="evidence" value="ECO:0007669"/>
    <property type="project" value="InterPro"/>
</dbReference>
<feature type="compositionally biased region" description="Low complexity" evidence="5">
    <location>
        <begin position="15"/>
        <end position="38"/>
    </location>
</feature>
<dbReference type="PANTHER" id="PTHR31001:SF56">
    <property type="entry name" value="ZN(2)-C6 FUNGAL-TYPE DOMAIN-CONTAINING PROTEIN"/>
    <property type="match status" value="1"/>
</dbReference>
<evidence type="ECO:0000313" key="8">
    <source>
        <dbReference type="Proteomes" id="UP000054988"/>
    </source>
</evidence>
<proteinExistence type="predicted"/>
<dbReference type="GO" id="GO:0006351">
    <property type="term" value="P:DNA-templated transcription"/>
    <property type="evidence" value="ECO:0007669"/>
    <property type="project" value="InterPro"/>
</dbReference>
<keyword evidence="3" id="KW-0539">Nucleus</keyword>
<feature type="region of interest" description="Disordered" evidence="5">
    <location>
        <begin position="1"/>
        <end position="40"/>
    </location>
</feature>
<dbReference type="Gene3D" id="4.10.240.10">
    <property type="entry name" value="Zn(2)-C6 fungal-type DNA-binding domain"/>
    <property type="match status" value="1"/>
</dbReference>
<dbReference type="Proteomes" id="UP000054988">
    <property type="component" value="Unassembled WGS sequence"/>
</dbReference>
<sequence length="905" mass="99942">MSGYRPYKAADLHRSSGQSSSAGSGNASTKSGHSSSSKANKRMRGEIACAECRRLKIRCDRIVPCTTCVKRGCAALCPNGTIPPGQSSRFVLAATEHLELELAKLEARRHALEDALAIEQAAVSDQPHPLLELEFQDEDKKDLDELPGERTQSNTPEIKTEDASEEPASNPSDALGTLYIARGGVARFFGPSGGSESLLLGTNQESSPSISKFDRLPELDASYLPDEIIRCCDCFPLTANLPTSSIQASIESFLPPIERAVGLCNTFLEHLSWMFHIVSRQEIVGRIIPSVYKQNGLPYGPHQLALMLVVLGIGALVDLNLEPYNLEAQHYYRLARAAMALQSVLTQPSIVTVKALHLMSIYNGMSGKESNLEQSYALLNLAGQVATRIGIHVDPLMWKFEGRELYERRVYFWNLLSATLWQSLVTGRPPAILSNYIDCKIPTAEEENTYQQGEVPLGFGIWGFRASIECLLPVVRATLGTQPPDYEKVLELDKKIRQFATPPLTFDSHPSDDRTAHSMRNFVRSHYQDLMLLYLHRSFFLQAMTDYPANPLLSPYSKSVTTGYQSACCVLEDTRTQFMKKPLLTSRVWRIWSFAFAAAVVVGTVAMRGLHLNLNPPAIEQMQMTCRLFRKAATTNSRAAKALPVLETILRKALEAQRSNFDITQNQIILDNTGSPAGSTGTSESSSTSADKDEISIIVGRPTVIYSDERSKPSDDASASSIQGSFTHHPPLRSSQTLPADSILSQPLTRAYDQHPSMDLVHESAVPVIKITTPAITGSRAHGQHSTGPQTQSTFSHFTQSDLSEGWESLFHETSRPIYQHRLNQQDFLSGQPRNPGHNRASLYEDWLNQGGQGTQSHTQVAQDYGFENGGVSHHPFALDRGSNNGASFTDRWTSFMNYDFMGSL</sequence>
<comment type="caution">
    <text evidence="7">The sequence shown here is derived from an EMBL/GenBank/DDBJ whole genome shotgun (WGS) entry which is preliminary data.</text>
</comment>
<accession>A0A0W0FW73</accession>
<protein>
    <recommendedName>
        <fullName evidence="6">Zn(2)-C6 fungal-type domain-containing protein</fullName>
    </recommendedName>
</protein>
<evidence type="ECO:0000256" key="2">
    <source>
        <dbReference type="ARBA" id="ARBA00022723"/>
    </source>
</evidence>
<dbReference type="InterPro" id="IPR007219">
    <property type="entry name" value="XnlR_reg_dom"/>
</dbReference>
<dbReference type="eggNOG" id="ENOG502SJQ1">
    <property type="taxonomic scope" value="Eukaryota"/>
</dbReference>
<feature type="region of interest" description="Disordered" evidence="5">
    <location>
        <begin position="144"/>
        <end position="173"/>
    </location>
</feature>
<feature type="region of interest" description="Disordered" evidence="5">
    <location>
        <begin position="706"/>
        <end position="739"/>
    </location>
</feature>
<dbReference type="GO" id="GO:0005634">
    <property type="term" value="C:nucleus"/>
    <property type="evidence" value="ECO:0007669"/>
    <property type="project" value="UniProtKB-SubCell"/>
</dbReference>
<dbReference type="GO" id="GO:0008270">
    <property type="term" value="F:zinc ion binding"/>
    <property type="evidence" value="ECO:0007669"/>
    <property type="project" value="InterPro"/>
</dbReference>
<dbReference type="PROSITE" id="PS50048">
    <property type="entry name" value="ZN2_CY6_FUNGAL_2"/>
    <property type="match status" value="1"/>
</dbReference>